<accession>A0A6A3L4N6</accession>
<sequence length="586" mass="66031">MMAQSPEPRAKRLRACPQQEGNYLRAKKLLPLDKALLPFRRLKHVRFPDEVLALPHVLSQINTFLLSPKDAIMEAARAGDVDWLWELVESCSCVALDAIRVAAACGHFEAVEVLYHTDYCGYEGNLKDDKWEALKRATVAAIKGNHLDIVKFMLVKLVDPDPFSNRAHEVGQLFVEAAADGQLNVVEFMTGYKELKRHLEIHAREALPRAITAGQTLVVNFLLEKHEFPWNLRDGFEIAVKGKLDDTAQKIYDVYPQFGNDNLLVDLARFGRTSAVEYLYENGKNEPKLVGDAFVAAATVERDEVVKFLHDTGLVPFASFKTVFEDAMRWHDSKTMRYLYGLKRATQQMINQWFQVSTDVEVLKELIEKEKISAESIVAAFTKAASCANRRQVNTMKFLYKQENISPELIGTAFVSAAGRGLTDVTELLRSDPRLLPEAVDEAFVSAVSRGQAEMVKKLYSGQSITASVLLTALENATGYGYYKVARIIIEYLSADNVPHEYKLQAFLNACKRGMIDILPMMIEREDGDWPVDNLKEALSVARDEQVKNFIRALICDQIFSGRPQKVRASGDCGHLITTFQWVTEE</sequence>
<evidence type="ECO:0000313" key="2">
    <source>
        <dbReference type="EMBL" id="KAE9018065.1"/>
    </source>
</evidence>
<dbReference type="Proteomes" id="UP000435112">
    <property type="component" value="Unassembled WGS sequence"/>
</dbReference>
<protein>
    <submittedName>
        <fullName evidence="1">Uncharacterized protein</fullName>
    </submittedName>
</protein>
<dbReference type="OrthoDB" id="129770at2759"/>
<evidence type="ECO:0000313" key="3">
    <source>
        <dbReference type="EMBL" id="KAE9332275.1"/>
    </source>
</evidence>
<reference evidence="4 6" key="1">
    <citation type="submission" date="2018-09" db="EMBL/GenBank/DDBJ databases">
        <title>Genomic investigation of the strawberry pathogen Phytophthora fragariae indicates pathogenicity is determined by transcriptional variation in three key races.</title>
        <authorList>
            <person name="Adams T.M."/>
            <person name="Armitage A.D."/>
            <person name="Sobczyk M.K."/>
            <person name="Bates H.J."/>
            <person name="Dunwell J.M."/>
            <person name="Nellist C.F."/>
            <person name="Harrison R.J."/>
        </authorList>
    </citation>
    <scope>NUCLEOTIDE SEQUENCE [LARGE SCALE GENOMIC DNA]</scope>
    <source>
        <strain evidence="2 4">SCRP249</strain>
        <strain evidence="1 6">SCRP324</strain>
        <strain evidence="3 5">SCRP333</strain>
    </source>
</reference>
<evidence type="ECO:0000313" key="5">
    <source>
        <dbReference type="Proteomes" id="UP000434957"/>
    </source>
</evidence>
<dbReference type="Proteomes" id="UP000434957">
    <property type="component" value="Unassembled WGS sequence"/>
</dbReference>
<dbReference type="PANTHER" id="PTHR46586:SF3">
    <property type="entry name" value="ANKYRIN REPEAT-CONTAINING PROTEIN"/>
    <property type="match status" value="1"/>
</dbReference>
<comment type="caution">
    <text evidence="1">The sequence shown here is derived from an EMBL/GenBank/DDBJ whole genome shotgun (WGS) entry which is preliminary data.</text>
</comment>
<dbReference type="EMBL" id="QXFU01001029">
    <property type="protein sequence ID" value="KAE9012878.1"/>
    <property type="molecule type" value="Genomic_DNA"/>
</dbReference>
<dbReference type="SUPFAM" id="SSF48403">
    <property type="entry name" value="Ankyrin repeat"/>
    <property type="match status" value="2"/>
</dbReference>
<dbReference type="PANTHER" id="PTHR46586">
    <property type="entry name" value="ANKYRIN REPEAT-CONTAINING PROTEIN"/>
    <property type="match status" value="1"/>
</dbReference>
<proteinExistence type="predicted"/>
<dbReference type="EMBL" id="QXFV01001012">
    <property type="protein sequence ID" value="KAE9018065.1"/>
    <property type="molecule type" value="Genomic_DNA"/>
</dbReference>
<evidence type="ECO:0000313" key="4">
    <source>
        <dbReference type="Proteomes" id="UP000429607"/>
    </source>
</evidence>
<gene>
    <name evidence="2" type="ORF">PR001_g14241</name>
    <name evidence="1" type="ORF">PR002_g14687</name>
    <name evidence="3" type="ORF">PR003_g14598</name>
</gene>
<dbReference type="AlphaFoldDB" id="A0A6A3L4N6"/>
<dbReference type="InterPro" id="IPR036770">
    <property type="entry name" value="Ankyrin_rpt-contain_sf"/>
</dbReference>
<dbReference type="InterPro" id="IPR052050">
    <property type="entry name" value="SecEffector_AnkRepeat"/>
</dbReference>
<dbReference type="Proteomes" id="UP000429607">
    <property type="component" value="Unassembled WGS sequence"/>
</dbReference>
<evidence type="ECO:0000313" key="6">
    <source>
        <dbReference type="Proteomes" id="UP000435112"/>
    </source>
</evidence>
<dbReference type="Gene3D" id="1.25.40.20">
    <property type="entry name" value="Ankyrin repeat-containing domain"/>
    <property type="match status" value="2"/>
</dbReference>
<keyword evidence="5" id="KW-1185">Reference proteome</keyword>
<dbReference type="EMBL" id="QXFT01000973">
    <property type="protein sequence ID" value="KAE9332275.1"/>
    <property type="molecule type" value="Genomic_DNA"/>
</dbReference>
<evidence type="ECO:0000313" key="1">
    <source>
        <dbReference type="EMBL" id="KAE9012878.1"/>
    </source>
</evidence>
<organism evidence="1 6">
    <name type="scientific">Phytophthora rubi</name>
    <dbReference type="NCBI Taxonomy" id="129364"/>
    <lineage>
        <taxon>Eukaryota</taxon>
        <taxon>Sar</taxon>
        <taxon>Stramenopiles</taxon>
        <taxon>Oomycota</taxon>
        <taxon>Peronosporomycetes</taxon>
        <taxon>Peronosporales</taxon>
        <taxon>Peronosporaceae</taxon>
        <taxon>Phytophthora</taxon>
    </lineage>
</organism>
<name>A0A6A3L4N6_9STRA</name>